<dbReference type="Gene3D" id="1.10.260.40">
    <property type="entry name" value="lambda repressor-like DNA-binding domains"/>
    <property type="match status" value="1"/>
</dbReference>
<evidence type="ECO:0000313" key="4">
    <source>
        <dbReference type="Proteomes" id="UP000220691"/>
    </source>
</evidence>
<dbReference type="SUPFAM" id="SSF47413">
    <property type="entry name" value="lambda repressor-like DNA-binding domains"/>
    <property type="match status" value="1"/>
</dbReference>
<feature type="domain" description="HTH cro/C1-type" evidence="2">
    <location>
        <begin position="9"/>
        <end position="63"/>
    </location>
</feature>
<dbReference type="InterPro" id="IPR001387">
    <property type="entry name" value="Cro/C1-type_HTH"/>
</dbReference>
<dbReference type="PANTHER" id="PTHR46558">
    <property type="entry name" value="TRACRIPTIONAL REGULATORY PROTEIN-RELATED-RELATED"/>
    <property type="match status" value="1"/>
</dbReference>
<dbReference type="PROSITE" id="PS50943">
    <property type="entry name" value="HTH_CROC1"/>
    <property type="match status" value="1"/>
</dbReference>
<dbReference type="CDD" id="cd00093">
    <property type="entry name" value="HTH_XRE"/>
    <property type="match status" value="1"/>
</dbReference>
<evidence type="ECO:0000256" key="1">
    <source>
        <dbReference type="ARBA" id="ARBA00023125"/>
    </source>
</evidence>
<evidence type="ECO:0000313" key="3">
    <source>
        <dbReference type="EMBL" id="PEN93842.1"/>
    </source>
</evidence>
<accession>A0A9X6U9W5</accession>
<dbReference type="RefSeq" id="WP_098127099.1">
    <property type="nucleotide sequence ID" value="NZ_NUAN01000114.1"/>
</dbReference>
<comment type="caution">
    <text evidence="3">The sequence shown here is derived from an EMBL/GenBank/DDBJ whole genome shotgun (WGS) entry which is preliminary data.</text>
</comment>
<dbReference type="PANTHER" id="PTHR46558:SF4">
    <property type="entry name" value="DNA-BIDING PHAGE PROTEIN"/>
    <property type="match status" value="1"/>
</dbReference>
<reference evidence="3 4" key="1">
    <citation type="submission" date="2017-09" db="EMBL/GenBank/DDBJ databases">
        <title>Large-scale bioinformatics analysis of Bacillus genomes uncovers conserved roles of natural products in bacterial physiology.</title>
        <authorList>
            <consortium name="Agbiome Team Llc"/>
            <person name="Bleich R.M."/>
            <person name="Kirk G.J."/>
            <person name="Santa Maria K.C."/>
            <person name="Allen S.E."/>
            <person name="Farag S."/>
            <person name="Shank E.A."/>
            <person name="Bowers A."/>
        </authorList>
    </citation>
    <scope>NUCLEOTIDE SEQUENCE [LARGE SCALE GENOMIC DNA]</scope>
    <source>
        <strain evidence="3 4">AFS027647</strain>
    </source>
</reference>
<dbReference type="EMBL" id="NUAN01000114">
    <property type="protein sequence ID" value="PEN93842.1"/>
    <property type="molecule type" value="Genomic_DNA"/>
</dbReference>
<dbReference type="Pfam" id="PF01381">
    <property type="entry name" value="HTH_3"/>
    <property type="match status" value="1"/>
</dbReference>
<organism evidence="3 4">
    <name type="scientific">Bacillus cereus</name>
    <dbReference type="NCBI Taxonomy" id="1396"/>
    <lineage>
        <taxon>Bacteria</taxon>
        <taxon>Bacillati</taxon>
        <taxon>Bacillota</taxon>
        <taxon>Bacilli</taxon>
        <taxon>Bacillales</taxon>
        <taxon>Bacillaceae</taxon>
        <taxon>Bacillus</taxon>
        <taxon>Bacillus cereus group</taxon>
    </lineage>
</organism>
<dbReference type="GO" id="GO:0003677">
    <property type="term" value="F:DNA binding"/>
    <property type="evidence" value="ECO:0007669"/>
    <property type="project" value="UniProtKB-KW"/>
</dbReference>
<name>A0A9X6U9W5_BACCE</name>
<keyword evidence="1" id="KW-0238">DNA-binding</keyword>
<dbReference type="AlphaFoldDB" id="A0A9X6U9W5"/>
<gene>
    <name evidence="3" type="ORF">CN553_18165</name>
</gene>
<protein>
    <submittedName>
        <fullName evidence="3">Transcriptional regulator</fullName>
    </submittedName>
</protein>
<evidence type="ECO:0000259" key="2">
    <source>
        <dbReference type="PROSITE" id="PS50943"/>
    </source>
</evidence>
<dbReference type="SMART" id="SM00530">
    <property type="entry name" value="HTH_XRE"/>
    <property type="match status" value="1"/>
</dbReference>
<dbReference type="Proteomes" id="UP000220691">
    <property type="component" value="Unassembled WGS sequence"/>
</dbReference>
<dbReference type="InterPro" id="IPR010982">
    <property type="entry name" value="Lambda_DNA-bd_dom_sf"/>
</dbReference>
<sequence length="81" mass="9384">MKRFDGKKLYLLRKNRGFSQRELGELLECSHSLVNLMENGKLQPTTAKLLGMSSIFKVSIDELFIDFFNCIVNRSNLNCRI</sequence>
<proteinExistence type="predicted"/>